<keyword evidence="10" id="KW-1185">Reference proteome</keyword>
<dbReference type="AlphaFoldDB" id="A0A0D3KE90"/>
<evidence type="ECO:0000256" key="3">
    <source>
        <dbReference type="ARBA" id="ARBA00022475"/>
    </source>
</evidence>
<dbReference type="PANTHER" id="PTHR33281:SF19">
    <property type="entry name" value="VOLTAGE-DEPENDENT ANION CHANNEL-FORMING PROTEIN YNEE"/>
    <property type="match status" value="1"/>
</dbReference>
<dbReference type="Proteomes" id="UP000013827">
    <property type="component" value="Unassembled WGS sequence"/>
</dbReference>
<dbReference type="STRING" id="2903.R1F593"/>
<dbReference type="KEGG" id="ehx:EMIHUDRAFT_441371"/>
<evidence type="ECO:0000313" key="10">
    <source>
        <dbReference type="Proteomes" id="UP000013827"/>
    </source>
</evidence>
<proteinExistence type="predicted"/>
<comment type="subcellular location">
    <subcellularLocation>
        <location evidence="1">Cell membrane</location>
        <topology evidence="1">Multi-pass membrane protein</topology>
    </subcellularLocation>
</comment>
<dbReference type="eggNOG" id="ENOG502RZTC">
    <property type="taxonomic scope" value="Eukaryota"/>
</dbReference>
<dbReference type="PANTHER" id="PTHR33281">
    <property type="entry name" value="UPF0187 PROTEIN YNEE"/>
    <property type="match status" value="1"/>
</dbReference>
<dbReference type="InterPro" id="IPR044669">
    <property type="entry name" value="YneE/VCCN1/2-like"/>
</dbReference>
<dbReference type="EnsemblProtists" id="EOD34075">
    <property type="protein sequence ID" value="EOD34075"/>
    <property type="gene ID" value="EMIHUDRAFT_441371"/>
</dbReference>
<evidence type="ECO:0000256" key="4">
    <source>
        <dbReference type="ARBA" id="ARBA00022692"/>
    </source>
</evidence>
<evidence type="ECO:0008006" key="11">
    <source>
        <dbReference type="Google" id="ProtNLM"/>
    </source>
</evidence>
<evidence type="ECO:0000256" key="2">
    <source>
        <dbReference type="ARBA" id="ARBA00022448"/>
    </source>
</evidence>
<evidence type="ECO:0000256" key="1">
    <source>
        <dbReference type="ARBA" id="ARBA00004651"/>
    </source>
</evidence>
<keyword evidence="4 8" id="KW-0812">Transmembrane</keyword>
<evidence type="ECO:0000313" key="9">
    <source>
        <dbReference type="EnsemblProtists" id="EOD34075"/>
    </source>
</evidence>
<evidence type="ECO:0000256" key="7">
    <source>
        <dbReference type="ARBA" id="ARBA00023136"/>
    </source>
</evidence>
<dbReference type="RefSeq" id="XP_005786504.1">
    <property type="nucleotide sequence ID" value="XM_005786447.1"/>
</dbReference>
<keyword evidence="6" id="KW-0406">Ion transport</keyword>
<dbReference type="PaxDb" id="2903-EOD34075"/>
<keyword evidence="7 8" id="KW-0472">Membrane</keyword>
<feature type="transmembrane region" description="Helical" evidence="8">
    <location>
        <begin position="295"/>
        <end position="315"/>
    </location>
</feature>
<feature type="transmembrane region" description="Helical" evidence="8">
    <location>
        <begin position="69"/>
        <end position="87"/>
    </location>
</feature>
<dbReference type="GO" id="GO:0005886">
    <property type="term" value="C:plasma membrane"/>
    <property type="evidence" value="ECO:0007669"/>
    <property type="project" value="UniProtKB-SubCell"/>
</dbReference>
<accession>A0A0D3KE90</accession>
<keyword evidence="3" id="KW-1003">Cell membrane</keyword>
<evidence type="ECO:0000256" key="5">
    <source>
        <dbReference type="ARBA" id="ARBA00022989"/>
    </source>
</evidence>
<keyword evidence="2" id="KW-0813">Transport</keyword>
<evidence type="ECO:0000256" key="8">
    <source>
        <dbReference type="SAM" id="Phobius"/>
    </source>
</evidence>
<dbReference type="HOGENOM" id="CLU_714614_0_0_1"/>
<organism evidence="9 10">
    <name type="scientific">Emiliania huxleyi (strain CCMP1516)</name>
    <dbReference type="NCBI Taxonomy" id="280463"/>
    <lineage>
        <taxon>Eukaryota</taxon>
        <taxon>Haptista</taxon>
        <taxon>Haptophyta</taxon>
        <taxon>Prymnesiophyceae</taxon>
        <taxon>Isochrysidales</taxon>
        <taxon>Noelaerhabdaceae</taxon>
        <taxon>Emiliania</taxon>
    </lineage>
</organism>
<dbReference type="GeneID" id="17279346"/>
<evidence type="ECO:0000256" key="6">
    <source>
        <dbReference type="ARBA" id="ARBA00023065"/>
    </source>
</evidence>
<protein>
    <recommendedName>
        <fullName evidence="11">Bestrophin</fullName>
    </recommendedName>
</protein>
<name>A0A0D3KE90_EMIH1</name>
<sequence>MRALNEGPTSPTSTEIRGAAPLLRGAGESEDIPLQQRRCAAGSLDKWSGHATARHWLPGLSLIRLSRPFLYQPLACVTVLSLLVTFLGAEYGYATLDVAADISLGVGTPLALLLAFRLNISYTRWLEGRTLWGKLVESSRSIVSTAVSATLAAQSDGCGGEEARATQERAREVAGWCVAFAYYLRGRLHDDDPAEATPAVQQLRDALERLLGARAVDELEAARAAGRNVPLRVLCRLRGSASRLLRGCGGGGAGPAGSASALLASELLVGARDEELFGTLSGCERLTSTPTPPGYVAILRSALLAFLVLLPFIVAELGLVEVPVCLLTSLILLGIEDVAVQLEVPFGDDENDLPLAHYCVALEADLAELLDLLPAPDDGLAEPPKNA</sequence>
<dbReference type="Pfam" id="PF25539">
    <property type="entry name" value="Bestrophin_2"/>
    <property type="match status" value="1"/>
</dbReference>
<reference evidence="9" key="2">
    <citation type="submission" date="2024-10" db="UniProtKB">
        <authorList>
            <consortium name="EnsemblProtists"/>
        </authorList>
    </citation>
    <scope>IDENTIFICATION</scope>
</reference>
<feature type="transmembrane region" description="Helical" evidence="8">
    <location>
        <begin position="93"/>
        <end position="116"/>
    </location>
</feature>
<keyword evidence="5 8" id="KW-1133">Transmembrane helix</keyword>
<dbReference type="GO" id="GO:0005254">
    <property type="term" value="F:chloride channel activity"/>
    <property type="evidence" value="ECO:0007669"/>
    <property type="project" value="InterPro"/>
</dbReference>
<reference evidence="10" key="1">
    <citation type="journal article" date="2013" name="Nature">
        <title>Pan genome of the phytoplankton Emiliania underpins its global distribution.</title>
        <authorList>
            <person name="Read B.A."/>
            <person name="Kegel J."/>
            <person name="Klute M.J."/>
            <person name="Kuo A."/>
            <person name="Lefebvre S.C."/>
            <person name="Maumus F."/>
            <person name="Mayer C."/>
            <person name="Miller J."/>
            <person name="Monier A."/>
            <person name="Salamov A."/>
            <person name="Young J."/>
            <person name="Aguilar M."/>
            <person name="Claverie J.M."/>
            <person name="Frickenhaus S."/>
            <person name="Gonzalez K."/>
            <person name="Herman E.K."/>
            <person name="Lin Y.C."/>
            <person name="Napier J."/>
            <person name="Ogata H."/>
            <person name="Sarno A.F."/>
            <person name="Shmutz J."/>
            <person name="Schroeder D."/>
            <person name="de Vargas C."/>
            <person name="Verret F."/>
            <person name="von Dassow P."/>
            <person name="Valentin K."/>
            <person name="Van de Peer Y."/>
            <person name="Wheeler G."/>
            <person name="Dacks J.B."/>
            <person name="Delwiche C.F."/>
            <person name="Dyhrman S.T."/>
            <person name="Glockner G."/>
            <person name="John U."/>
            <person name="Richards T."/>
            <person name="Worden A.Z."/>
            <person name="Zhang X."/>
            <person name="Grigoriev I.V."/>
            <person name="Allen A.E."/>
            <person name="Bidle K."/>
            <person name="Borodovsky M."/>
            <person name="Bowler C."/>
            <person name="Brownlee C."/>
            <person name="Cock J.M."/>
            <person name="Elias M."/>
            <person name="Gladyshev V.N."/>
            <person name="Groth M."/>
            <person name="Guda C."/>
            <person name="Hadaegh A."/>
            <person name="Iglesias-Rodriguez M.D."/>
            <person name="Jenkins J."/>
            <person name="Jones B.M."/>
            <person name="Lawson T."/>
            <person name="Leese F."/>
            <person name="Lindquist E."/>
            <person name="Lobanov A."/>
            <person name="Lomsadze A."/>
            <person name="Malik S.B."/>
            <person name="Marsh M.E."/>
            <person name="Mackinder L."/>
            <person name="Mock T."/>
            <person name="Mueller-Roeber B."/>
            <person name="Pagarete A."/>
            <person name="Parker M."/>
            <person name="Probert I."/>
            <person name="Quesneville H."/>
            <person name="Raines C."/>
            <person name="Rensing S.A."/>
            <person name="Riano-Pachon D.M."/>
            <person name="Richier S."/>
            <person name="Rokitta S."/>
            <person name="Shiraiwa Y."/>
            <person name="Soanes D.M."/>
            <person name="van der Giezen M."/>
            <person name="Wahlund T.M."/>
            <person name="Williams B."/>
            <person name="Wilson W."/>
            <person name="Wolfe G."/>
            <person name="Wurch L.L."/>
        </authorList>
    </citation>
    <scope>NUCLEOTIDE SEQUENCE</scope>
</reference>